<dbReference type="PANTHER" id="PTHR33178:SF3">
    <property type="entry name" value="STRESS-RESPONSE A_B BARREL DOMAIN-CONTAINING PROTEIN UP3"/>
    <property type="match status" value="1"/>
</dbReference>
<evidence type="ECO:0000256" key="1">
    <source>
        <dbReference type="ARBA" id="ARBA00011738"/>
    </source>
</evidence>
<dbReference type="Pfam" id="PF07876">
    <property type="entry name" value="Dabb"/>
    <property type="match status" value="1"/>
</dbReference>
<organism evidence="3 4">
    <name type="scientific">Camellia sinensis</name>
    <name type="common">Tea plant</name>
    <name type="synonym">Thea sinensis</name>
    <dbReference type="NCBI Taxonomy" id="4442"/>
    <lineage>
        <taxon>Eukaryota</taxon>
        <taxon>Viridiplantae</taxon>
        <taxon>Streptophyta</taxon>
        <taxon>Embryophyta</taxon>
        <taxon>Tracheophyta</taxon>
        <taxon>Spermatophyta</taxon>
        <taxon>Magnoliopsida</taxon>
        <taxon>eudicotyledons</taxon>
        <taxon>Gunneridae</taxon>
        <taxon>Pentapetalae</taxon>
        <taxon>asterids</taxon>
        <taxon>Ericales</taxon>
        <taxon>Theaceae</taxon>
        <taxon>Camellia</taxon>
    </lineage>
</organism>
<feature type="domain" description="Stress-response A/B barrel" evidence="2">
    <location>
        <begin position="6"/>
        <end position="100"/>
    </location>
</feature>
<dbReference type="PROSITE" id="PS51502">
    <property type="entry name" value="S_R_A_B_BARREL"/>
    <property type="match status" value="1"/>
</dbReference>
<evidence type="ECO:0000313" key="4">
    <source>
        <dbReference type="Proteomes" id="UP000593564"/>
    </source>
</evidence>
<reference evidence="4" key="1">
    <citation type="journal article" date="2020" name="Nat. Commun.">
        <title>Genome assembly of wild tea tree DASZ reveals pedigree and selection history of tea varieties.</title>
        <authorList>
            <person name="Zhang W."/>
            <person name="Zhang Y."/>
            <person name="Qiu H."/>
            <person name="Guo Y."/>
            <person name="Wan H."/>
            <person name="Zhang X."/>
            <person name="Scossa F."/>
            <person name="Alseekh S."/>
            <person name="Zhang Q."/>
            <person name="Wang P."/>
            <person name="Xu L."/>
            <person name="Schmidt M.H."/>
            <person name="Jia X."/>
            <person name="Li D."/>
            <person name="Zhu A."/>
            <person name="Guo F."/>
            <person name="Chen W."/>
            <person name="Ni D."/>
            <person name="Usadel B."/>
            <person name="Fernie A.R."/>
            <person name="Wen W."/>
        </authorList>
    </citation>
    <scope>NUCLEOTIDE SEQUENCE [LARGE SCALE GENOMIC DNA]</scope>
    <source>
        <strain evidence="4">cv. G240</strain>
    </source>
</reference>
<accession>A0A7J7GZ10</accession>
<dbReference type="InterPro" id="IPR011008">
    <property type="entry name" value="Dimeric_a/b-barrel"/>
</dbReference>
<dbReference type="InterPro" id="IPR013097">
    <property type="entry name" value="Dabb"/>
</dbReference>
<sequence>MSIRIIKHIVLFNVKHNTDPSKMDSMLTGLNALISLHQVLYLIADPLLRTQPSSFPFAHMLHSRYNSKDNQIAYSDHPSYVTVVTDFVKLICYNIMVIDWVADSSIPRLPSSWP</sequence>
<protein>
    <recommendedName>
        <fullName evidence="2">Stress-response A/B barrel domain-containing protein</fullName>
    </recommendedName>
</protein>
<evidence type="ECO:0000259" key="2">
    <source>
        <dbReference type="PROSITE" id="PS51502"/>
    </source>
</evidence>
<dbReference type="EMBL" id="JACBKZ010000008">
    <property type="protein sequence ID" value="KAF5944734.1"/>
    <property type="molecule type" value="Genomic_DNA"/>
</dbReference>
<dbReference type="SMART" id="SM00886">
    <property type="entry name" value="Dabb"/>
    <property type="match status" value="1"/>
</dbReference>
<dbReference type="Proteomes" id="UP000593564">
    <property type="component" value="Unassembled WGS sequence"/>
</dbReference>
<reference evidence="3 4" key="2">
    <citation type="submission" date="2020-07" db="EMBL/GenBank/DDBJ databases">
        <title>Genome assembly of wild tea tree DASZ reveals pedigree and selection history of tea varieties.</title>
        <authorList>
            <person name="Zhang W."/>
        </authorList>
    </citation>
    <scope>NUCLEOTIDE SEQUENCE [LARGE SCALE GENOMIC DNA]</scope>
    <source>
        <strain evidence="4">cv. G240</strain>
        <tissue evidence="3">Leaf</tissue>
    </source>
</reference>
<comment type="caution">
    <text evidence="3">The sequence shown here is derived from an EMBL/GenBank/DDBJ whole genome shotgun (WGS) entry which is preliminary data.</text>
</comment>
<dbReference type="AlphaFoldDB" id="A0A7J7GZ10"/>
<evidence type="ECO:0000313" key="3">
    <source>
        <dbReference type="EMBL" id="KAF5944734.1"/>
    </source>
</evidence>
<gene>
    <name evidence="3" type="ORF">HYC85_018811</name>
</gene>
<proteinExistence type="predicted"/>
<name>A0A7J7GZ10_CAMSI</name>
<dbReference type="PANTHER" id="PTHR33178">
    <property type="match status" value="1"/>
</dbReference>
<dbReference type="Gene3D" id="3.30.70.100">
    <property type="match status" value="1"/>
</dbReference>
<comment type="subunit">
    <text evidence="1">Homodimer.</text>
</comment>
<keyword evidence="4" id="KW-1185">Reference proteome</keyword>
<dbReference type="SUPFAM" id="SSF54909">
    <property type="entry name" value="Dimeric alpha+beta barrel"/>
    <property type="match status" value="1"/>
</dbReference>
<dbReference type="InterPro" id="IPR044662">
    <property type="entry name" value="HS1/DABB1-like"/>
</dbReference>